<dbReference type="SMART" id="SM00849">
    <property type="entry name" value="Lactamase_B"/>
    <property type="match status" value="1"/>
</dbReference>
<protein>
    <submittedName>
        <fullName evidence="2">MBL fold metallo-hydrolase</fullName>
    </submittedName>
</protein>
<dbReference type="Pfam" id="PF00753">
    <property type="entry name" value="Lactamase_B"/>
    <property type="match status" value="1"/>
</dbReference>
<reference evidence="2" key="1">
    <citation type="submission" date="2022-11" db="EMBL/GenBank/DDBJ databases">
        <title>Biodiversity and phylogenetic relationships of bacteria.</title>
        <authorList>
            <person name="Machado R.A.R."/>
            <person name="Bhat A."/>
            <person name="Loulou A."/>
            <person name="Kallel S."/>
        </authorList>
    </citation>
    <scope>NUCLEOTIDE SEQUENCE</scope>
    <source>
        <strain evidence="2">K-TC2</strain>
    </source>
</reference>
<sequence length="302" mass="32335">MTSMDFDRDFEPAYGHAIAIGSHVRRMTVPNGGPFTFHGTNSYIVGHGDVAVIDPGPDDPEHIEAILRATTGERIRHIIITHTHRDHSPGAALLKARTGATLLGEGPHRLARPLATGETHMLDASGDMEFVPDRKLADGDRIDGDGWSLTAIATPGHAANHLAFALEGTPLLFSGDHVMKWATTIVAPPDGAMADYMASLDRLAERPETIYLPGHGGPVEDAPAFVRGLKAHRRMREAAIVDRIGRGDRTISDVVAAIYRDTPLALHGAAALSVFAHVEDLVARGKLRAPEGITLHGVFEPA</sequence>
<evidence type="ECO:0000313" key="2">
    <source>
        <dbReference type="EMBL" id="MCX5570926.1"/>
    </source>
</evidence>
<dbReference type="Proteomes" id="UP001144805">
    <property type="component" value="Unassembled WGS sequence"/>
</dbReference>
<dbReference type="InterPro" id="IPR036866">
    <property type="entry name" value="RibonucZ/Hydroxyglut_hydro"/>
</dbReference>
<accession>A0A9X3E365</accession>
<evidence type="ECO:0000313" key="3">
    <source>
        <dbReference type="Proteomes" id="UP001144805"/>
    </source>
</evidence>
<dbReference type="InterPro" id="IPR050662">
    <property type="entry name" value="Sec-metab_biosynth-thioest"/>
</dbReference>
<dbReference type="SUPFAM" id="SSF56281">
    <property type="entry name" value="Metallo-hydrolase/oxidoreductase"/>
    <property type="match status" value="1"/>
</dbReference>
<dbReference type="Gene3D" id="1.10.10.10">
    <property type="entry name" value="Winged helix-like DNA-binding domain superfamily/Winged helix DNA-binding domain"/>
    <property type="match status" value="1"/>
</dbReference>
<comment type="caution">
    <text evidence="2">The sequence shown here is derived from an EMBL/GenBank/DDBJ whole genome shotgun (WGS) entry which is preliminary data.</text>
</comment>
<organism evidence="2 3">
    <name type="scientific">Kaistia nematophila</name>
    <dbReference type="NCBI Taxonomy" id="2994654"/>
    <lineage>
        <taxon>Bacteria</taxon>
        <taxon>Pseudomonadati</taxon>
        <taxon>Pseudomonadota</taxon>
        <taxon>Alphaproteobacteria</taxon>
        <taxon>Hyphomicrobiales</taxon>
        <taxon>Kaistiaceae</taxon>
        <taxon>Kaistia</taxon>
    </lineage>
</organism>
<dbReference type="RefSeq" id="WP_266339884.1">
    <property type="nucleotide sequence ID" value="NZ_JAPKNK010000007.1"/>
</dbReference>
<dbReference type="PANTHER" id="PTHR23131">
    <property type="entry name" value="ENDORIBONUCLEASE LACTB2"/>
    <property type="match status" value="1"/>
</dbReference>
<dbReference type="EMBL" id="JAPKNK010000007">
    <property type="protein sequence ID" value="MCX5570926.1"/>
    <property type="molecule type" value="Genomic_DNA"/>
</dbReference>
<name>A0A9X3E365_9HYPH</name>
<dbReference type="Pfam" id="PF17778">
    <property type="entry name" value="WHD_BLACT"/>
    <property type="match status" value="1"/>
</dbReference>
<dbReference type="AlphaFoldDB" id="A0A9X3E365"/>
<gene>
    <name evidence="2" type="ORF">OSH07_17095</name>
</gene>
<dbReference type="CDD" id="cd16278">
    <property type="entry name" value="metallo-hydrolase-like_MBL-fold"/>
    <property type="match status" value="1"/>
</dbReference>
<dbReference type="Gene3D" id="3.60.15.10">
    <property type="entry name" value="Ribonuclease Z/Hydroxyacylglutathione hydrolase-like"/>
    <property type="match status" value="1"/>
</dbReference>
<dbReference type="InterPro" id="IPR036388">
    <property type="entry name" value="WH-like_DNA-bd_sf"/>
</dbReference>
<dbReference type="InterPro" id="IPR001279">
    <property type="entry name" value="Metallo-B-lactamas"/>
</dbReference>
<proteinExistence type="predicted"/>
<dbReference type="InterPro" id="IPR041516">
    <property type="entry name" value="LACTB2_WH"/>
</dbReference>
<evidence type="ECO:0000259" key="1">
    <source>
        <dbReference type="SMART" id="SM00849"/>
    </source>
</evidence>
<keyword evidence="3" id="KW-1185">Reference proteome</keyword>
<feature type="domain" description="Metallo-beta-lactamase" evidence="1">
    <location>
        <begin position="39"/>
        <end position="215"/>
    </location>
</feature>
<dbReference type="PANTHER" id="PTHR23131:SF0">
    <property type="entry name" value="ENDORIBONUCLEASE LACTB2"/>
    <property type="match status" value="1"/>
</dbReference>